<keyword evidence="4" id="KW-1185">Reference proteome</keyword>
<organism evidence="3 4">
    <name type="scientific">Stylosanthes scabra</name>
    <dbReference type="NCBI Taxonomy" id="79078"/>
    <lineage>
        <taxon>Eukaryota</taxon>
        <taxon>Viridiplantae</taxon>
        <taxon>Streptophyta</taxon>
        <taxon>Embryophyta</taxon>
        <taxon>Tracheophyta</taxon>
        <taxon>Spermatophyta</taxon>
        <taxon>Magnoliopsida</taxon>
        <taxon>eudicotyledons</taxon>
        <taxon>Gunneridae</taxon>
        <taxon>Pentapetalae</taxon>
        <taxon>rosids</taxon>
        <taxon>fabids</taxon>
        <taxon>Fabales</taxon>
        <taxon>Fabaceae</taxon>
        <taxon>Papilionoideae</taxon>
        <taxon>50 kb inversion clade</taxon>
        <taxon>dalbergioids sensu lato</taxon>
        <taxon>Dalbergieae</taxon>
        <taxon>Pterocarpus clade</taxon>
        <taxon>Stylosanthes</taxon>
    </lineage>
</organism>
<feature type="region of interest" description="Disordered" evidence="1">
    <location>
        <begin position="1"/>
        <end position="24"/>
    </location>
</feature>
<dbReference type="InterPro" id="IPR040256">
    <property type="entry name" value="At4g02000-like"/>
</dbReference>
<feature type="compositionally biased region" description="Low complexity" evidence="1">
    <location>
        <begin position="341"/>
        <end position="354"/>
    </location>
</feature>
<evidence type="ECO:0000259" key="2">
    <source>
        <dbReference type="Pfam" id="PF14111"/>
    </source>
</evidence>
<name>A0ABU6ZHM2_9FABA</name>
<feature type="compositionally biased region" description="Basic and acidic residues" evidence="1">
    <location>
        <begin position="9"/>
        <end position="19"/>
    </location>
</feature>
<dbReference type="PANTHER" id="PTHR31286:SF167">
    <property type="entry name" value="OS09G0268800 PROTEIN"/>
    <property type="match status" value="1"/>
</dbReference>
<sequence length="354" mass="41638">MEESSPSRNKGDPKNHSLNEEEEESLVIYEEKDIAEGVQKCKYSIVGKLITEKPVNQSWVQNAMYNIWRKPEEFHMKEIQSKIYQFFFKKEGDMRRILNGSPWMFRNSWLLMERWERGVDPTEIDFSHTEEWAGFFIKSKTSNMKDYQPFAISTKRLAMMKQTVAEGSHKEKNYKEEGKTYQRKKEQSRGVQKRLMEKLAYLTVGDKPTQEAAETKEANVTIREENNYKEAETSRNQIDKAEKMISMQEDTEKEMQSKEIKLLKTSEEPNKAEKREISSSSSKSKEQNQGAHKKWKRRAREPESINVDREEIKAAERKRKLEVVNHMETEQVEAQHKRHNITNTAAEVATNEAN</sequence>
<dbReference type="InterPro" id="IPR025558">
    <property type="entry name" value="DUF4283"/>
</dbReference>
<accession>A0ABU6ZHM2</accession>
<dbReference type="EMBL" id="JASCZI010272283">
    <property type="protein sequence ID" value="MED6221460.1"/>
    <property type="molecule type" value="Genomic_DNA"/>
</dbReference>
<protein>
    <recommendedName>
        <fullName evidence="2">DUF4283 domain-containing protein</fullName>
    </recommendedName>
</protein>
<evidence type="ECO:0000256" key="1">
    <source>
        <dbReference type="SAM" id="MobiDB-lite"/>
    </source>
</evidence>
<feature type="compositionally biased region" description="Basic and acidic residues" evidence="1">
    <location>
        <begin position="253"/>
        <end position="277"/>
    </location>
</feature>
<dbReference type="Proteomes" id="UP001341840">
    <property type="component" value="Unassembled WGS sequence"/>
</dbReference>
<dbReference type="PANTHER" id="PTHR31286">
    <property type="entry name" value="GLYCINE-RICH CELL WALL STRUCTURAL PROTEIN 1.8-LIKE"/>
    <property type="match status" value="1"/>
</dbReference>
<proteinExistence type="predicted"/>
<feature type="compositionally biased region" description="Basic and acidic residues" evidence="1">
    <location>
        <begin position="167"/>
        <end position="188"/>
    </location>
</feature>
<feature type="region of interest" description="Disordered" evidence="1">
    <location>
        <begin position="165"/>
        <end position="189"/>
    </location>
</feature>
<dbReference type="Pfam" id="PF14111">
    <property type="entry name" value="DUF4283"/>
    <property type="match status" value="1"/>
</dbReference>
<feature type="domain" description="DUF4283" evidence="2">
    <location>
        <begin position="39"/>
        <end position="123"/>
    </location>
</feature>
<feature type="region of interest" description="Disordered" evidence="1">
    <location>
        <begin position="248"/>
        <end position="354"/>
    </location>
</feature>
<comment type="caution">
    <text evidence="3">The sequence shown here is derived from an EMBL/GenBank/DDBJ whole genome shotgun (WGS) entry which is preliminary data.</text>
</comment>
<gene>
    <name evidence="3" type="ORF">PIB30_054888</name>
</gene>
<evidence type="ECO:0000313" key="3">
    <source>
        <dbReference type="EMBL" id="MED6221460.1"/>
    </source>
</evidence>
<evidence type="ECO:0000313" key="4">
    <source>
        <dbReference type="Proteomes" id="UP001341840"/>
    </source>
</evidence>
<feature type="compositionally biased region" description="Basic and acidic residues" evidence="1">
    <location>
        <begin position="300"/>
        <end position="335"/>
    </location>
</feature>
<reference evidence="3 4" key="1">
    <citation type="journal article" date="2023" name="Plants (Basel)">
        <title>Bridging the Gap: Combining Genomics and Transcriptomics Approaches to Understand Stylosanthes scabra, an Orphan Legume from the Brazilian Caatinga.</title>
        <authorList>
            <person name="Ferreira-Neto J.R.C."/>
            <person name="da Silva M.D."/>
            <person name="Binneck E."/>
            <person name="de Melo N.F."/>
            <person name="da Silva R.H."/>
            <person name="de Melo A.L.T.M."/>
            <person name="Pandolfi V."/>
            <person name="Bustamante F.O."/>
            <person name="Brasileiro-Vidal A.C."/>
            <person name="Benko-Iseppon A.M."/>
        </authorList>
    </citation>
    <scope>NUCLEOTIDE SEQUENCE [LARGE SCALE GENOMIC DNA]</scope>
    <source>
        <tissue evidence="3">Leaves</tissue>
    </source>
</reference>